<dbReference type="Pfam" id="PF12796">
    <property type="entry name" value="Ank_2"/>
    <property type="match status" value="2"/>
</dbReference>
<protein>
    <recommendedName>
        <fullName evidence="3">PGG domain-containing protein</fullName>
    </recommendedName>
</protein>
<accession>A0A5J5BRZ1</accession>
<dbReference type="PANTHER" id="PTHR24128:SF83">
    <property type="entry name" value="PGG DOMAIN-CONTAINING PROTEIN"/>
    <property type="match status" value="1"/>
</dbReference>
<feature type="transmembrane region" description="Helical" evidence="2">
    <location>
        <begin position="313"/>
        <end position="334"/>
    </location>
</feature>
<sequence>MDPRLSEAATKGDVEALDGLLKEDPLILERVALAPYAETPLHIVALAGKTDFAKLLINRMPAFARELNHDGFSPLHIASAIGHIEIVTELLALGPNLCLLKDKGGRTPLHWAVIKGRIDVVEKLLSKCPQAIKEVTAMGETPLHLAVKNSQFEALRVLVKNLDDNNGEIINAKDNEGNSILQLAMATKQLQVLDLIRNESNLDKEDIVEVLSGDNTEGRAEIMPQTNLGTRITNQKPSLQQSQSTQDKSETIWSEVEDMVLVVASLIATVTYQAGLAPPQTIWKENMKLESKCIFHGSNSTSLTNSTNTCPAVTYYLFMSFNTAGFFSSLFLIFSFRNPAFVQVLLPISLISMMVTYITLSITMSPNGLAFLIIYLITLVVFLYCVMAIEVTKRLFHSIIDKVSGGLVNMVRPLASGKGILRSVARKKKSSAADVSILDA</sequence>
<organism evidence="4 5">
    <name type="scientific">Nyssa sinensis</name>
    <dbReference type="NCBI Taxonomy" id="561372"/>
    <lineage>
        <taxon>Eukaryota</taxon>
        <taxon>Viridiplantae</taxon>
        <taxon>Streptophyta</taxon>
        <taxon>Embryophyta</taxon>
        <taxon>Tracheophyta</taxon>
        <taxon>Spermatophyta</taxon>
        <taxon>Magnoliopsida</taxon>
        <taxon>eudicotyledons</taxon>
        <taxon>Gunneridae</taxon>
        <taxon>Pentapetalae</taxon>
        <taxon>asterids</taxon>
        <taxon>Cornales</taxon>
        <taxon>Nyssaceae</taxon>
        <taxon>Nyssa</taxon>
    </lineage>
</organism>
<dbReference type="InterPro" id="IPR026961">
    <property type="entry name" value="PGG_dom"/>
</dbReference>
<dbReference type="PROSITE" id="PS50088">
    <property type="entry name" value="ANK_REPEAT"/>
    <property type="match status" value="3"/>
</dbReference>
<dbReference type="Pfam" id="PF13962">
    <property type="entry name" value="PGG"/>
    <property type="match status" value="1"/>
</dbReference>
<dbReference type="PANTHER" id="PTHR24128">
    <property type="entry name" value="HOMEOBOX PROTEIN WARIAI"/>
    <property type="match status" value="1"/>
</dbReference>
<name>A0A5J5BRZ1_9ASTE</name>
<evidence type="ECO:0000313" key="5">
    <source>
        <dbReference type="Proteomes" id="UP000325577"/>
    </source>
</evidence>
<dbReference type="Proteomes" id="UP000325577">
    <property type="component" value="Linkage Group LG11"/>
</dbReference>
<dbReference type="EMBL" id="CM018034">
    <property type="protein sequence ID" value="KAA8544507.1"/>
    <property type="molecule type" value="Genomic_DNA"/>
</dbReference>
<reference evidence="4 5" key="1">
    <citation type="submission" date="2019-09" db="EMBL/GenBank/DDBJ databases">
        <title>A chromosome-level genome assembly of the Chinese tupelo Nyssa sinensis.</title>
        <authorList>
            <person name="Yang X."/>
            <person name="Kang M."/>
            <person name="Yang Y."/>
            <person name="Xiong H."/>
            <person name="Wang M."/>
            <person name="Zhang Z."/>
            <person name="Wang Z."/>
            <person name="Wu H."/>
            <person name="Ma T."/>
            <person name="Liu J."/>
            <person name="Xi Z."/>
        </authorList>
    </citation>
    <scope>NUCLEOTIDE SEQUENCE [LARGE SCALE GENOMIC DNA]</scope>
    <source>
        <strain evidence="4">J267</strain>
        <tissue evidence="4">Leaf</tissue>
    </source>
</reference>
<feature type="repeat" description="ANK" evidence="1">
    <location>
        <begin position="70"/>
        <end position="102"/>
    </location>
</feature>
<keyword evidence="5" id="KW-1185">Reference proteome</keyword>
<dbReference type="SUPFAM" id="SSF48403">
    <property type="entry name" value="Ankyrin repeat"/>
    <property type="match status" value="1"/>
</dbReference>
<dbReference type="InterPro" id="IPR036770">
    <property type="entry name" value="Ankyrin_rpt-contain_sf"/>
</dbReference>
<feature type="transmembrane region" description="Helical" evidence="2">
    <location>
        <begin position="368"/>
        <end position="389"/>
    </location>
</feature>
<keyword evidence="2" id="KW-0812">Transmembrane</keyword>
<evidence type="ECO:0000256" key="2">
    <source>
        <dbReference type="SAM" id="Phobius"/>
    </source>
</evidence>
<keyword evidence="1" id="KW-0040">ANK repeat</keyword>
<keyword evidence="2" id="KW-0472">Membrane</keyword>
<feature type="repeat" description="ANK" evidence="1">
    <location>
        <begin position="104"/>
        <end position="127"/>
    </location>
</feature>
<dbReference type="OrthoDB" id="674805at2759"/>
<dbReference type="InterPro" id="IPR002110">
    <property type="entry name" value="Ankyrin_rpt"/>
</dbReference>
<gene>
    <name evidence="4" type="ORF">F0562_022453</name>
</gene>
<evidence type="ECO:0000259" key="3">
    <source>
        <dbReference type="Pfam" id="PF13962"/>
    </source>
</evidence>
<evidence type="ECO:0000256" key="1">
    <source>
        <dbReference type="PROSITE-ProRule" id="PRU00023"/>
    </source>
</evidence>
<feature type="transmembrane region" description="Helical" evidence="2">
    <location>
        <begin position="341"/>
        <end position="362"/>
    </location>
</feature>
<evidence type="ECO:0000313" key="4">
    <source>
        <dbReference type="EMBL" id="KAA8544507.1"/>
    </source>
</evidence>
<dbReference type="SMART" id="SM00248">
    <property type="entry name" value="ANK"/>
    <property type="match status" value="5"/>
</dbReference>
<feature type="repeat" description="ANK" evidence="1">
    <location>
        <begin position="138"/>
        <end position="161"/>
    </location>
</feature>
<dbReference type="PROSITE" id="PS50297">
    <property type="entry name" value="ANK_REP_REGION"/>
    <property type="match status" value="3"/>
</dbReference>
<proteinExistence type="predicted"/>
<dbReference type="Gene3D" id="1.25.40.20">
    <property type="entry name" value="Ankyrin repeat-containing domain"/>
    <property type="match status" value="1"/>
</dbReference>
<feature type="domain" description="PGG" evidence="3">
    <location>
        <begin position="256"/>
        <end position="362"/>
    </location>
</feature>
<keyword evidence="2" id="KW-1133">Transmembrane helix</keyword>
<dbReference type="AlphaFoldDB" id="A0A5J5BRZ1"/>